<dbReference type="Proteomes" id="UP001228049">
    <property type="component" value="Unassembled WGS sequence"/>
</dbReference>
<reference evidence="2" key="1">
    <citation type="submission" date="2023-04" db="EMBL/GenBank/DDBJ databases">
        <title>Chromosome-level genome of Chaenocephalus aceratus.</title>
        <authorList>
            <person name="Park H."/>
        </authorList>
    </citation>
    <scope>NUCLEOTIDE SEQUENCE</scope>
    <source>
        <strain evidence="2">DE</strain>
        <tissue evidence="2">Muscle</tissue>
    </source>
</reference>
<gene>
    <name evidence="2" type="ORF">KUDE01_031327</name>
</gene>
<dbReference type="AlphaFoldDB" id="A0AAD9BK85"/>
<protein>
    <submittedName>
        <fullName evidence="2">Partitioning defective 3 like</fullName>
    </submittedName>
</protein>
<feature type="non-terminal residue" evidence="2">
    <location>
        <position position="177"/>
    </location>
</feature>
<sequence length="177" mass="19808">MRHLSSRDRFGKQRPGDKMERKGSSKSKAEDMQASEDETQRMRLEQERGADLLMVLLDQVVNRSRIRLPSNPPLLALCPLVFVDIMTSRRIRRGIGFAVRTSSLKDKPHLILPAAKTILLAGVRALLAEGPTHFPQCTLETGGPGCPSRSVPFEELPNACQAEQQNQHRHTAGMRYV</sequence>
<proteinExistence type="predicted"/>
<name>A0AAD9BK85_DISEL</name>
<evidence type="ECO:0000256" key="1">
    <source>
        <dbReference type="SAM" id="MobiDB-lite"/>
    </source>
</evidence>
<evidence type="ECO:0000313" key="2">
    <source>
        <dbReference type="EMBL" id="KAK1885131.1"/>
    </source>
</evidence>
<comment type="caution">
    <text evidence="2">The sequence shown here is derived from an EMBL/GenBank/DDBJ whole genome shotgun (WGS) entry which is preliminary data.</text>
</comment>
<dbReference type="EMBL" id="JASDAP010000021">
    <property type="protein sequence ID" value="KAK1885131.1"/>
    <property type="molecule type" value="Genomic_DNA"/>
</dbReference>
<feature type="region of interest" description="Disordered" evidence="1">
    <location>
        <begin position="1"/>
        <end position="40"/>
    </location>
</feature>
<keyword evidence="3" id="KW-1185">Reference proteome</keyword>
<organism evidence="2 3">
    <name type="scientific">Dissostichus eleginoides</name>
    <name type="common">Patagonian toothfish</name>
    <name type="synonym">Dissostichus amissus</name>
    <dbReference type="NCBI Taxonomy" id="100907"/>
    <lineage>
        <taxon>Eukaryota</taxon>
        <taxon>Metazoa</taxon>
        <taxon>Chordata</taxon>
        <taxon>Craniata</taxon>
        <taxon>Vertebrata</taxon>
        <taxon>Euteleostomi</taxon>
        <taxon>Actinopterygii</taxon>
        <taxon>Neopterygii</taxon>
        <taxon>Teleostei</taxon>
        <taxon>Neoteleostei</taxon>
        <taxon>Acanthomorphata</taxon>
        <taxon>Eupercaria</taxon>
        <taxon>Perciformes</taxon>
        <taxon>Notothenioidei</taxon>
        <taxon>Nototheniidae</taxon>
        <taxon>Dissostichus</taxon>
    </lineage>
</organism>
<accession>A0AAD9BK85</accession>
<feature type="compositionally biased region" description="Basic and acidic residues" evidence="1">
    <location>
        <begin position="1"/>
        <end position="31"/>
    </location>
</feature>
<evidence type="ECO:0000313" key="3">
    <source>
        <dbReference type="Proteomes" id="UP001228049"/>
    </source>
</evidence>